<dbReference type="InterPro" id="IPR052395">
    <property type="entry name" value="ET_Ferredoxin"/>
</dbReference>
<dbReference type="PROSITE" id="PS51379">
    <property type="entry name" value="4FE4S_FER_2"/>
    <property type="match status" value="1"/>
</dbReference>
<evidence type="ECO:0000313" key="4">
    <source>
        <dbReference type="Proteomes" id="UP000189941"/>
    </source>
</evidence>
<feature type="domain" description="4Fe-4S ferredoxin-type" evidence="2">
    <location>
        <begin position="2"/>
        <end position="30"/>
    </location>
</feature>
<dbReference type="Gene3D" id="3.30.70.20">
    <property type="match status" value="1"/>
</dbReference>
<dbReference type="PANTHER" id="PTHR39163">
    <property type="entry name" value="FERREDOXIN"/>
    <property type="match status" value="1"/>
</dbReference>
<dbReference type="OrthoDB" id="9801085at2"/>
<organism evidence="3 4">
    <name type="scientific">Globicatella sulfidifaciens DSM 15739</name>
    <dbReference type="NCBI Taxonomy" id="1121925"/>
    <lineage>
        <taxon>Bacteria</taxon>
        <taxon>Bacillati</taxon>
        <taxon>Bacillota</taxon>
        <taxon>Bacilli</taxon>
        <taxon>Lactobacillales</taxon>
        <taxon>Aerococcaceae</taxon>
        <taxon>Globicatella</taxon>
    </lineage>
</organism>
<protein>
    <submittedName>
        <fullName evidence="3">Ferredoxin</fullName>
    </submittedName>
</protein>
<evidence type="ECO:0000313" key="3">
    <source>
        <dbReference type="EMBL" id="SJZ58376.1"/>
    </source>
</evidence>
<comment type="cofactor">
    <cofactor evidence="1">
        <name>[4Fe-4S] cluster</name>
        <dbReference type="ChEBI" id="CHEBI:49883"/>
    </cofactor>
</comment>
<dbReference type="Proteomes" id="UP000189941">
    <property type="component" value="Unassembled WGS sequence"/>
</dbReference>
<dbReference type="RefSeq" id="WP_078755973.1">
    <property type="nucleotide sequence ID" value="NZ_FUWO01000009.1"/>
</dbReference>
<evidence type="ECO:0000256" key="1">
    <source>
        <dbReference type="ARBA" id="ARBA00001966"/>
    </source>
</evidence>
<proteinExistence type="predicted"/>
<dbReference type="EMBL" id="FUWO01000009">
    <property type="protein sequence ID" value="SJZ58376.1"/>
    <property type="molecule type" value="Genomic_DNA"/>
</dbReference>
<dbReference type="Pfam" id="PF13370">
    <property type="entry name" value="Fer4_13"/>
    <property type="match status" value="1"/>
</dbReference>
<dbReference type="AlphaFoldDB" id="A0A1T4LUS0"/>
<name>A0A1T4LUS0_9LACT</name>
<gene>
    <name evidence="3" type="ORF">SAMN02746011_01214</name>
</gene>
<dbReference type="PANTHER" id="PTHR39163:SF1">
    <property type="entry name" value="FERREDOXIN"/>
    <property type="match status" value="1"/>
</dbReference>
<dbReference type="InterPro" id="IPR017896">
    <property type="entry name" value="4Fe4S_Fe-S-bd"/>
</dbReference>
<sequence length="66" mass="7409">MTQLHVIPEKCIACGKCFLNFPEVFDCNDEGIAFVKKECSPQQQAASERAIHDCPTKAIKWLPSKN</sequence>
<dbReference type="SUPFAM" id="SSF54862">
    <property type="entry name" value="4Fe-4S ferredoxins"/>
    <property type="match status" value="1"/>
</dbReference>
<accession>A0A1T4LUS0</accession>
<evidence type="ECO:0000259" key="2">
    <source>
        <dbReference type="PROSITE" id="PS51379"/>
    </source>
</evidence>
<reference evidence="4" key="1">
    <citation type="submission" date="2017-02" db="EMBL/GenBank/DDBJ databases">
        <authorList>
            <person name="Varghese N."/>
            <person name="Submissions S."/>
        </authorList>
    </citation>
    <scope>NUCLEOTIDE SEQUENCE [LARGE SCALE GENOMIC DNA]</scope>
    <source>
        <strain evidence="4">DSM 15739</strain>
    </source>
</reference>
<keyword evidence="4" id="KW-1185">Reference proteome</keyword>